<evidence type="ECO:0000256" key="3">
    <source>
        <dbReference type="ARBA" id="ARBA00023186"/>
    </source>
</evidence>
<dbReference type="InterPro" id="IPR013126">
    <property type="entry name" value="Hsp_70_fam"/>
</dbReference>
<dbReference type="PRINTS" id="PR00301">
    <property type="entry name" value="HEATSHOCK70"/>
</dbReference>
<evidence type="ECO:0008006" key="7">
    <source>
        <dbReference type="Google" id="ProtNLM"/>
    </source>
</evidence>
<comment type="caution">
    <text evidence="5">The sequence shown here is derived from an EMBL/GenBank/DDBJ whole genome shotgun (WGS) entry which is preliminary data.</text>
</comment>
<organism evidence="5 6">
    <name type="scientific">Plantactinospora soyae</name>
    <dbReference type="NCBI Taxonomy" id="1544732"/>
    <lineage>
        <taxon>Bacteria</taxon>
        <taxon>Bacillati</taxon>
        <taxon>Actinomycetota</taxon>
        <taxon>Actinomycetes</taxon>
        <taxon>Micromonosporales</taxon>
        <taxon>Micromonosporaceae</taxon>
        <taxon>Plantactinospora</taxon>
    </lineage>
</organism>
<dbReference type="SUPFAM" id="SSF53067">
    <property type="entry name" value="Actin-like ATPase domain"/>
    <property type="match status" value="2"/>
</dbReference>
<proteinExistence type="predicted"/>
<feature type="region of interest" description="Disordered" evidence="4">
    <location>
        <begin position="356"/>
        <end position="394"/>
    </location>
</feature>
<dbReference type="EMBL" id="JADBEB010000001">
    <property type="protein sequence ID" value="MBE1491443.1"/>
    <property type="molecule type" value="Genomic_DNA"/>
</dbReference>
<dbReference type="PANTHER" id="PTHR42749:SF1">
    <property type="entry name" value="CELL SHAPE-DETERMINING PROTEIN MREB"/>
    <property type="match status" value="1"/>
</dbReference>
<dbReference type="Gene3D" id="3.90.640.10">
    <property type="entry name" value="Actin, Chain A, domain 4"/>
    <property type="match status" value="1"/>
</dbReference>
<dbReference type="PANTHER" id="PTHR42749">
    <property type="entry name" value="CELL SHAPE-DETERMINING PROTEIN MREB"/>
    <property type="match status" value="1"/>
</dbReference>
<dbReference type="GO" id="GO:0005524">
    <property type="term" value="F:ATP binding"/>
    <property type="evidence" value="ECO:0007669"/>
    <property type="project" value="UniProtKB-KW"/>
</dbReference>
<keyword evidence="3" id="KW-0143">Chaperone</keyword>
<evidence type="ECO:0000256" key="4">
    <source>
        <dbReference type="SAM" id="MobiDB-lite"/>
    </source>
</evidence>
<keyword evidence="2" id="KW-0067">ATP-binding</keyword>
<feature type="compositionally biased region" description="Pro residues" evidence="4">
    <location>
        <begin position="369"/>
        <end position="384"/>
    </location>
</feature>
<protein>
    <recommendedName>
        <fullName evidence="7">Hsp70 family protein</fullName>
    </recommendedName>
</protein>
<dbReference type="GO" id="GO:0140662">
    <property type="term" value="F:ATP-dependent protein folding chaperone"/>
    <property type="evidence" value="ECO:0007669"/>
    <property type="project" value="InterPro"/>
</dbReference>
<dbReference type="Gene3D" id="3.30.420.40">
    <property type="match status" value="2"/>
</dbReference>
<sequence>MGDEGFRIGIDFGTSNTAAVLAFPDGRVRPLLFDGSPLLPSAVHADPLVGLLVGRDATHAARVRPDRFEPHPKRCVDDGAVLLGEARVPVTDLIAGVLRRVAAEASRVAGGAVPRAVLTCPAGWGARRQEVLGSAARDVFADVVLVPEPVAAATYFVAVAGRRVPTGSCLMVYDLGAGTFDASVVRRTGEGFEVLAIRGLDDVGGLDIDAEIVATLGHTYRARDEDTWRRLVEPQDQSDRRASRTLWEDVRAGKELLSRAAHTSVHIPLFDDEAPVGREQLDRLATPILARTVAASRAVLDAAGVAPEELAGLFLVGGASRMPLAAALLHKQLGIAPTVVEQPELVVAEGGLHTRAPAAAPAGPDRIGVPPPVLPTPSPSPPVPADDRHRDAGPGTRFRLRLRRRLTAVALAATVLAGAGAAVIAEQLSDPPSNDLIAVPEPLREDCRGGDDATMPGAARTLLCRDRQGQQATVGLFTDREAVESAYRQAVREAGVTPGEGDCATAATGEHRYPAAGTATGRVLCYTGAAGRTSIVWTDDQGHTITRAEAASQDAGRTLREAWLAWTAAPAFPTREERDLIDLLAAVDCRRAPVGVLDDFPGALAGVECNPQGVGARTASYFRFGTVAELRSAMDGQAAAVKAPTGTDCADGTAPGFLGTRRYDLRSVELGALLCHPGPQSSLVLQWSVESLLVAGRAVGADATGLAAWWRVYSGPPVARTVEAVNGQAAPPFPTAAESELLTHIPQRSRTNCIRPSGEQIRKNVGSEPVVAIVCGPTSGARVVFYYRFPDLAAMRRSYGSGRTGGADCTKQPRSFAGESSYQRGRVSGRLRCGSDESGNRWLEWTTDELAIASFAFQGGDPAAMIDWWRHDAGPA</sequence>
<dbReference type="InterPro" id="IPR043129">
    <property type="entry name" value="ATPase_NBD"/>
</dbReference>
<evidence type="ECO:0000256" key="1">
    <source>
        <dbReference type="ARBA" id="ARBA00022741"/>
    </source>
</evidence>
<keyword evidence="1" id="KW-0547">Nucleotide-binding</keyword>
<reference evidence="5" key="1">
    <citation type="submission" date="2020-10" db="EMBL/GenBank/DDBJ databases">
        <title>Sequencing the genomes of 1000 actinobacteria strains.</title>
        <authorList>
            <person name="Klenk H.-P."/>
        </authorList>
    </citation>
    <scope>NUCLEOTIDE SEQUENCE</scope>
    <source>
        <strain evidence="5">DSM 46832</strain>
    </source>
</reference>
<evidence type="ECO:0000313" key="5">
    <source>
        <dbReference type="EMBL" id="MBE1491443.1"/>
    </source>
</evidence>
<dbReference type="AlphaFoldDB" id="A0A927R341"/>
<feature type="region of interest" description="Disordered" evidence="4">
    <location>
        <begin position="802"/>
        <end position="821"/>
    </location>
</feature>
<accession>A0A927R341</accession>
<evidence type="ECO:0000256" key="2">
    <source>
        <dbReference type="ARBA" id="ARBA00022840"/>
    </source>
</evidence>
<dbReference type="Pfam" id="PF00012">
    <property type="entry name" value="HSP70"/>
    <property type="match status" value="1"/>
</dbReference>
<dbReference type="Proteomes" id="UP000649753">
    <property type="component" value="Unassembled WGS sequence"/>
</dbReference>
<name>A0A927R341_9ACTN</name>
<dbReference type="RefSeq" id="WP_192770517.1">
    <property type="nucleotide sequence ID" value="NZ_JADBEB010000001.1"/>
</dbReference>
<gene>
    <name evidence="5" type="ORF">H4W31_007081</name>
</gene>
<keyword evidence="6" id="KW-1185">Reference proteome</keyword>
<evidence type="ECO:0000313" key="6">
    <source>
        <dbReference type="Proteomes" id="UP000649753"/>
    </source>
</evidence>